<evidence type="ECO:0000313" key="2">
    <source>
        <dbReference type="EMBL" id="SEO73784.1"/>
    </source>
</evidence>
<dbReference type="InterPro" id="IPR036390">
    <property type="entry name" value="WH_DNA-bd_sf"/>
</dbReference>
<dbReference type="InterPro" id="IPR001845">
    <property type="entry name" value="HTH_ArsR_DNA-bd_dom"/>
</dbReference>
<dbReference type="OrthoDB" id="290446at2157"/>
<gene>
    <name evidence="2" type="ORF">SAMN04487948_104467</name>
</gene>
<name>A0A1H8S5W3_9EURY</name>
<proteinExistence type="predicted"/>
<organism evidence="2 3">
    <name type="scientific">Halogranum amylolyticum</name>
    <dbReference type="NCBI Taxonomy" id="660520"/>
    <lineage>
        <taxon>Archaea</taxon>
        <taxon>Methanobacteriati</taxon>
        <taxon>Methanobacteriota</taxon>
        <taxon>Stenosarchaea group</taxon>
        <taxon>Halobacteria</taxon>
        <taxon>Halobacteriales</taxon>
        <taxon>Haloferacaceae</taxon>
    </lineage>
</organism>
<dbReference type="InterPro" id="IPR011991">
    <property type="entry name" value="ArsR-like_HTH"/>
</dbReference>
<evidence type="ECO:0000259" key="1">
    <source>
        <dbReference type="SMART" id="SM00418"/>
    </source>
</evidence>
<evidence type="ECO:0000313" key="3">
    <source>
        <dbReference type="Proteomes" id="UP000199126"/>
    </source>
</evidence>
<reference evidence="3" key="1">
    <citation type="submission" date="2016-10" db="EMBL/GenBank/DDBJ databases">
        <authorList>
            <person name="Varghese N."/>
            <person name="Submissions S."/>
        </authorList>
    </citation>
    <scope>NUCLEOTIDE SEQUENCE [LARGE SCALE GENOMIC DNA]</scope>
    <source>
        <strain evidence="3">CGMCC 1.10121</strain>
    </source>
</reference>
<dbReference type="Proteomes" id="UP000199126">
    <property type="component" value="Unassembled WGS sequence"/>
</dbReference>
<sequence>MSDDPDDAAVFRLLHDEYARAILTATSRDAMSARELADICDASLPTVYRRVDDLVAQGLVVEDTELDPTGNHYTTYEAAVEHIDIDIDNGEIDVTITQESDAADRFTRVWEDIRGGDE</sequence>
<dbReference type="CDD" id="cd00090">
    <property type="entry name" value="HTH_ARSR"/>
    <property type="match status" value="1"/>
</dbReference>
<dbReference type="Gene3D" id="1.10.10.10">
    <property type="entry name" value="Winged helix-like DNA-binding domain superfamily/Winged helix DNA-binding domain"/>
    <property type="match status" value="1"/>
</dbReference>
<keyword evidence="3" id="KW-1185">Reference proteome</keyword>
<dbReference type="EMBL" id="FODV01000004">
    <property type="protein sequence ID" value="SEO73784.1"/>
    <property type="molecule type" value="Genomic_DNA"/>
</dbReference>
<dbReference type="GO" id="GO:0003700">
    <property type="term" value="F:DNA-binding transcription factor activity"/>
    <property type="evidence" value="ECO:0007669"/>
    <property type="project" value="InterPro"/>
</dbReference>
<feature type="domain" description="HTH arsR-type" evidence="1">
    <location>
        <begin position="9"/>
        <end position="89"/>
    </location>
</feature>
<protein>
    <submittedName>
        <fullName evidence="2">Helix-turn-helix domain-containing protein</fullName>
    </submittedName>
</protein>
<accession>A0A1H8S5W3</accession>
<dbReference type="SUPFAM" id="SSF46785">
    <property type="entry name" value="Winged helix' DNA-binding domain"/>
    <property type="match status" value="1"/>
</dbReference>
<dbReference type="RefSeq" id="WP_089823872.1">
    <property type="nucleotide sequence ID" value="NZ_FODV01000004.1"/>
</dbReference>
<dbReference type="InterPro" id="IPR036388">
    <property type="entry name" value="WH-like_DNA-bd_sf"/>
</dbReference>
<dbReference type="AlphaFoldDB" id="A0A1H8S5W3"/>
<dbReference type="Pfam" id="PF12840">
    <property type="entry name" value="HTH_20"/>
    <property type="match status" value="1"/>
</dbReference>
<dbReference type="SMART" id="SM00418">
    <property type="entry name" value="HTH_ARSR"/>
    <property type="match status" value="1"/>
</dbReference>